<dbReference type="KEGG" id="zmk:HG535_0G01460"/>
<dbReference type="PIRSF" id="PIRSF029187">
    <property type="entry name" value="Shr3_AAP_chap"/>
    <property type="match status" value="1"/>
</dbReference>
<protein>
    <recommendedName>
        <fullName evidence="4">Shr3 amino acid permease chaperone</fullName>
    </recommendedName>
</protein>
<evidence type="ECO:0008006" key="4">
    <source>
        <dbReference type="Google" id="ProtNLM"/>
    </source>
</evidence>
<dbReference type="GeneID" id="59238045"/>
<reference evidence="2 3" key="1">
    <citation type="submission" date="2020-07" db="EMBL/GenBank/DDBJ databases">
        <title>The yeast mating-type switching endonuclease HO is a domesticated member of an unorthodox homing genetic element family.</title>
        <authorList>
            <person name="Coughlan A.Y."/>
            <person name="Lombardi L."/>
            <person name="Braun-Galleani S."/>
            <person name="Martos A.R."/>
            <person name="Galeote V."/>
            <person name="Bigey F."/>
            <person name="Dequin S."/>
            <person name="Byrne K.P."/>
            <person name="Wolfe K.H."/>
        </authorList>
    </citation>
    <scope>NUCLEOTIDE SEQUENCE [LARGE SCALE GENOMIC DNA]</scope>
    <source>
        <strain evidence="2 3">NRRL Y-6702</strain>
    </source>
</reference>
<dbReference type="PANTHER" id="PTHR28228">
    <property type="entry name" value="SECRETORY COMPONENT PROTEIN SHR3"/>
    <property type="match status" value="1"/>
</dbReference>
<dbReference type="PANTHER" id="PTHR28228:SF1">
    <property type="entry name" value="SECRETORY COMPONENT PROTEIN SHR3"/>
    <property type="match status" value="1"/>
</dbReference>
<dbReference type="Proteomes" id="UP000509704">
    <property type="component" value="Chromosome 7"/>
</dbReference>
<dbReference type="OrthoDB" id="5229808at2759"/>
<feature type="transmembrane region" description="Helical" evidence="1">
    <location>
        <begin position="132"/>
        <end position="160"/>
    </location>
</feature>
<feature type="transmembrane region" description="Helical" evidence="1">
    <location>
        <begin position="7"/>
        <end position="27"/>
    </location>
</feature>
<dbReference type="InterPro" id="IPR013248">
    <property type="entry name" value="Psh3/Shr3"/>
</dbReference>
<proteinExistence type="predicted"/>
<dbReference type="EMBL" id="CP058610">
    <property type="protein sequence ID" value="QLG74262.1"/>
    <property type="molecule type" value="Genomic_DNA"/>
</dbReference>
<sequence length="203" mass="22591">MMSYKDVCKVGTGLILVATSFIMGVFYSNQIYDYQLLFGKNTTQLHFDNALRHYQTMHDVPHPVFYLLCGIAAMGLIGCIIRVYKPNPDLQLFEYCSLGLYVFGVCVFITNIKTGVDCSVVHNWGEVSENEGLAVLGSSNVILLLLFSGVILLQGGLWYTSWEHQQRLDKFFAEEAAEVKAKAAAATVSDSAASKKKENKKQK</sequence>
<keyword evidence="1" id="KW-1133">Transmembrane helix</keyword>
<feature type="transmembrane region" description="Helical" evidence="1">
    <location>
        <begin position="92"/>
        <end position="112"/>
    </location>
</feature>
<evidence type="ECO:0000313" key="2">
    <source>
        <dbReference type="EMBL" id="QLG74262.1"/>
    </source>
</evidence>
<dbReference type="RefSeq" id="XP_037145987.1">
    <property type="nucleotide sequence ID" value="XM_037290092.1"/>
</dbReference>
<feature type="transmembrane region" description="Helical" evidence="1">
    <location>
        <begin position="64"/>
        <end position="85"/>
    </location>
</feature>
<evidence type="ECO:0000313" key="3">
    <source>
        <dbReference type="Proteomes" id="UP000509704"/>
    </source>
</evidence>
<gene>
    <name evidence="2" type="ORF">HG535_0G01460</name>
</gene>
<evidence type="ECO:0000256" key="1">
    <source>
        <dbReference type="SAM" id="Phobius"/>
    </source>
</evidence>
<dbReference type="GO" id="GO:0005789">
    <property type="term" value="C:endoplasmic reticulum membrane"/>
    <property type="evidence" value="ECO:0007669"/>
    <property type="project" value="TreeGrafter"/>
</dbReference>
<accession>A0A7H9B940</accession>
<keyword evidence="1" id="KW-0812">Transmembrane</keyword>
<dbReference type="AlphaFoldDB" id="A0A7H9B940"/>
<dbReference type="SMART" id="SM00786">
    <property type="entry name" value="SHR3_chaperone"/>
    <property type="match status" value="1"/>
</dbReference>
<keyword evidence="1" id="KW-0472">Membrane</keyword>
<dbReference type="GO" id="GO:0051082">
    <property type="term" value="F:unfolded protein binding"/>
    <property type="evidence" value="ECO:0007669"/>
    <property type="project" value="TreeGrafter"/>
</dbReference>
<dbReference type="GO" id="GO:0006888">
    <property type="term" value="P:endoplasmic reticulum to Golgi vesicle-mediated transport"/>
    <property type="evidence" value="ECO:0007669"/>
    <property type="project" value="TreeGrafter"/>
</dbReference>
<name>A0A7H9B940_ZYGMR</name>
<organism evidence="2 3">
    <name type="scientific">Zygotorulaspora mrakii</name>
    <name type="common">Zygosaccharomyces mrakii</name>
    <dbReference type="NCBI Taxonomy" id="42260"/>
    <lineage>
        <taxon>Eukaryota</taxon>
        <taxon>Fungi</taxon>
        <taxon>Dikarya</taxon>
        <taxon>Ascomycota</taxon>
        <taxon>Saccharomycotina</taxon>
        <taxon>Saccharomycetes</taxon>
        <taxon>Saccharomycetales</taxon>
        <taxon>Saccharomycetaceae</taxon>
        <taxon>Zygotorulaspora</taxon>
    </lineage>
</organism>
<dbReference type="Pfam" id="PF08229">
    <property type="entry name" value="SHR3_chaperone"/>
    <property type="match status" value="1"/>
</dbReference>
<keyword evidence="3" id="KW-1185">Reference proteome</keyword>